<protein>
    <submittedName>
        <fullName evidence="3">SH3 domain-containing protein</fullName>
    </submittedName>
</protein>
<evidence type="ECO:0000313" key="4">
    <source>
        <dbReference type="Proteomes" id="UP000707356"/>
    </source>
</evidence>
<sequence>MNLLTRCLLTGVSLTGVSLATLPLPAAATPAFGESSYSLVAYGDYAYLVSSSANSPINVRDDASTRAYARHIGYAGDRVEVLERSIGEDGYMWYFVRFTVSNATGWVRGDFISIDRDDY</sequence>
<feature type="signal peptide" evidence="1">
    <location>
        <begin position="1"/>
        <end position="28"/>
    </location>
</feature>
<dbReference type="EMBL" id="JAHHHV010000064">
    <property type="protein sequence ID" value="MBW4465813.1"/>
    <property type="molecule type" value="Genomic_DNA"/>
</dbReference>
<evidence type="ECO:0000256" key="1">
    <source>
        <dbReference type="SAM" id="SignalP"/>
    </source>
</evidence>
<comment type="caution">
    <text evidence="3">The sequence shown here is derived from an EMBL/GenBank/DDBJ whole genome shotgun (WGS) entry which is preliminary data.</text>
</comment>
<dbReference type="InterPro" id="IPR003646">
    <property type="entry name" value="SH3-like_bac-type"/>
</dbReference>
<keyword evidence="1" id="KW-0732">Signal</keyword>
<dbReference type="SMART" id="SM00287">
    <property type="entry name" value="SH3b"/>
    <property type="match status" value="1"/>
</dbReference>
<reference evidence="3" key="2">
    <citation type="journal article" date="2022" name="Microbiol. Resour. Announc.">
        <title>Metagenome Sequencing to Explore Phylogenomics of Terrestrial Cyanobacteria.</title>
        <authorList>
            <person name="Ward R.D."/>
            <person name="Stajich J.E."/>
            <person name="Johansen J.R."/>
            <person name="Huntemann M."/>
            <person name="Clum A."/>
            <person name="Foster B."/>
            <person name="Foster B."/>
            <person name="Roux S."/>
            <person name="Palaniappan K."/>
            <person name="Varghese N."/>
            <person name="Mukherjee S."/>
            <person name="Reddy T.B.K."/>
            <person name="Daum C."/>
            <person name="Copeland A."/>
            <person name="Chen I.A."/>
            <person name="Ivanova N.N."/>
            <person name="Kyrpides N.C."/>
            <person name="Shapiro N."/>
            <person name="Eloe-Fadrosh E.A."/>
            <person name="Pietrasiak N."/>
        </authorList>
    </citation>
    <scope>NUCLEOTIDE SEQUENCE</scope>
    <source>
        <strain evidence="3">GSE-TBD4-15B</strain>
    </source>
</reference>
<accession>A0A951PAU0</accession>
<evidence type="ECO:0000259" key="2">
    <source>
        <dbReference type="SMART" id="SM00287"/>
    </source>
</evidence>
<feature type="domain" description="SH3b" evidence="2">
    <location>
        <begin position="47"/>
        <end position="115"/>
    </location>
</feature>
<reference evidence="3" key="1">
    <citation type="submission" date="2021-05" db="EMBL/GenBank/DDBJ databases">
        <authorList>
            <person name="Pietrasiak N."/>
            <person name="Ward R."/>
            <person name="Stajich J.E."/>
            <person name="Kurbessoian T."/>
        </authorList>
    </citation>
    <scope>NUCLEOTIDE SEQUENCE</scope>
    <source>
        <strain evidence="3">GSE-TBD4-15B</strain>
    </source>
</reference>
<feature type="chain" id="PRO_5038083833" evidence="1">
    <location>
        <begin position="29"/>
        <end position="119"/>
    </location>
</feature>
<evidence type="ECO:0000313" key="3">
    <source>
        <dbReference type="EMBL" id="MBW4465813.1"/>
    </source>
</evidence>
<name>A0A951PAU0_9CYAN</name>
<organism evidence="3 4">
    <name type="scientific">Pegethrix bostrychoides GSE-TBD4-15B</name>
    <dbReference type="NCBI Taxonomy" id="2839662"/>
    <lineage>
        <taxon>Bacteria</taxon>
        <taxon>Bacillati</taxon>
        <taxon>Cyanobacteriota</taxon>
        <taxon>Cyanophyceae</taxon>
        <taxon>Oculatellales</taxon>
        <taxon>Oculatellaceae</taxon>
        <taxon>Pegethrix</taxon>
    </lineage>
</organism>
<dbReference type="Gene3D" id="2.30.30.40">
    <property type="entry name" value="SH3 Domains"/>
    <property type="match status" value="1"/>
</dbReference>
<proteinExistence type="predicted"/>
<dbReference type="Proteomes" id="UP000707356">
    <property type="component" value="Unassembled WGS sequence"/>
</dbReference>
<gene>
    <name evidence="3" type="ORF">KME07_10300</name>
</gene>
<dbReference type="AlphaFoldDB" id="A0A951PAU0"/>